<dbReference type="PRINTS" id="PR01009">
    <property type="entry name" value="FLGMRINGFLIF"/>
</dbReference>
<keyword evidence="14" id="KW-0966">Cell projection</keyword>
<dbReference type="InterPro" id="IPR043427">
    <property type="entry name" value="YscJ/FliF"/>
</dbReference>
<sequence length="535" mass="55972">MQNLLSIWAGLNNRRRLVVIGATIAMFMAILSVARISGQGSNALLFSGLDAAAAGEVIAALDQQGVTYTVEGSAIYVDSALRDGLRMTLASQGLPTTSGSGYELLDNLSGIGTTSQMFDAAYWRAKEGELARTLLAMPEVRTARVHIAEAPGELFQAKAKPTASVTITTKGTPLTGAQAKAIRHLVSGAVAGMLAEDVAVIDSVAGLIPNEDADGAVNPSGDSRAAEIKKNVERLLAARVGPGNAVVEVAVDVVTDREEVTSRTLDPQGRIAIATETNSKSDTSQGTDQNVTVASNLPNGQAGGGSNQSSSSDSSERVNYDVSETKSQLTKMPGAIKKLSVAVLVDQERVVAEDGTVTFQPRSEQEMTDLKDLVASAVGYDQARGDVLTIKSMPFNQPLAEGTLAESSLLAAFGPINAMSLIQLAVLSIVALILGLFVIRPILSSGRAAPAVESDGIPLALPSGLAGLNTASALNGEIDDGMFPMPAMADFAEQEAAMTGIETDPVARLRRLIEERQSESLEILRSWMEHDEETA</sequence>
<dbReference type="NCBIfam" id="TIGR00206">
    <property type="entry name" value="fliF"/>
    <property type="match status" value="1"/>
</dbReference>
<dbReference type="InterPro" id="IPR000067">
    <property type="entry name" value="FlgMring_FliF"/>
</dbReference>
<evidence type="ECO:0000256" key="1">
    <source>
        <dbReference type="ARBA" id="ARBA00004117"/>
    </source>
</evidence>
<evidence type="ECO:0000256" key="2">
    <source>
        <dbReference type="ARBA" id="ARBA00004651"/>
    </source>
</evidence>
<evidence type="ECO:0000256" key="11">
    <source>
        <dbReference type="SAM" id="Phobius"/>
    </source>
</evidence>
<evidence type="ECO:0000256" key="3">
    <source>
        <dbReference type="ARBA" id="ARBA00007971"/>
    </source>
</evidence>
<evidence type="ECO:0000256" key="5">
    <source>
        <dbReference type="ARBA" id="ARBA00022692"/>
    </source>
</evidence>
<dbReference type="Pfam" id="PF08345">
    <property type="entry name" value="YscJ_FliF_C"/>
    <property type="match status" value="1"/>
</dbReference>
<dbReference type="Gene3D" id="3.30.300.30">
    <property type="match status" value="1"/>
</dbReference>
<dbReference type="InterPro" id="IPR006182">
    <property type="entry name" value="FliF_N_dom"/>
</dbReference>
<proteinExistence type="inferred from homology"/>
<dbReference type="GO" id="GO:0009431">
    <property type="term" value="C:bacterial-type flagellum basal body, MS ring"/>
    <property type="evidence" value="ECO:0007669"/>
    <property type="project" value="InterPro"/>
</dbReference>
<evidence type="ECO:0000256" key="9">
    <source>
        <dbReference type="PIRNR" id="PIRNR004862"/>
    </source>
</evidence>
<dbReference type="EMBL" id="JAABNR010000005">
    <property type="protein sequence ID" value="NBZ87314.1"/>
    <property type="molecule type" value="Genomic_DNA"/>
</dbReference>
<protein>
    <recommendedName>
        <fullName evidence="9">Flagellar M-ring protein</fullName>
    </recommendedName>
</protein>
<dbReference type="Proteomes" id="UP001193501">
    <property type="component" value="Unassembled WGS sequence"/>
</dbReference>
<evidence type="ECO:0000313" key="15">
    <source>
        <dbReference type="Proteomes" id="UP001193501"/>
    </source>
</evidence>
<dbReference type="InterPro" id="IPR013556">
    <property type="entry name" value="Flag_M-ring_C"/>
</dbReference>
<keyword evidence="5 11" id="KW-0812">Transmembrane</keyword>
<comment type="similarity">
    <text evidence="3 9">Belongs to the FliF family.</text>
</comment>
<evidence type="ECO:0000313" key="14">
    <source>
        <dbReference type="EMBL" id="NBZ87314.1"/>
    </source>
</evidence>
<keyword evidence="6 11" id="KW-1133">Transmembrane helix</keyword>
<dbReference type="InterPro" id="IPR045851">
    <property type="entry name" value="AMP-bd_C_sf"/>
</dbReference>
<comment type="function">
    <text evidence="9">The M ring may be actively involved in energy transduction.</text>
</comment>
<evidence type="ECO:0000256" key="6">
    <source>
        <dbReference type="ARBA" id="ARBA00022989"/>
    </source>
</evidence>
<gene>
    <name evidence="14" type="primary">fliF</name>
    <name evidence="14" type="ORF">GV832_06935</name>
</gene>
<keyword evidence="15" id="KW-1185">Reference proteome</keyword>
<keyword evidence="14" id="KW-0282">Flagellum</keyword>
<evidence type="ECO:0000256" key="8">
    <source>
        <dbReference type="ARBA" id="ARBA00023143"/>
    </source>
</evidence>
<dbReference type="GO" id="GO:0003774">
    <property type="term" value="F:cytoskeletal motor activity"/>
    <property type="evidence" value="ECO:0007669"/>
    <property type="project" value="InterPro"/>
</dbReference>
<reference evidence="14" key="1">
    <citation type="submission" date="2020-01" db="EMBL/GenBank/DDBJ databases">
        <authorList>
            <person name="Chen W.-M."/>
        </authorList>
    </citation>
    <scope>NUCLEOTIDE SEQUENCE</scope>
    <source>
        <strain evidence="14">CYK-10</strain>
    </source>
</reference>
<keyword evidence="14" id="KW-0969">Cilium</keyword>
<keyword evidence="4" id="KW-1003">Cell membrane</keyword>
<keyword evidence="8 9" id="KW-0975">Bacterial flagellum</keyword>
<accession>A0AAE4YBP9</accession>
<keyword evidence="7 11" id="KW-0472">Membrane</keyword>
<evidence type="ECO:0000256" key="4">
    <source>
        <dbReference type="ARBA" id="ARBA00022475"/>
    </source>
</evidence>
<comment type="caution">
    <text evidence="14">The sequence shown here is derived from an EMBL/GenBank/DDBJ whole genome shotgun (WGS) entry which is preliminary data.</text>
</comment>
<organism evidence="14 15">
    <name type="scientific">Stagnihabitans tardus</name>
    <dbReference type="NCBI Taxonomy" id="2699202"/>
    <lineage>
        <taxon>Bacteria</taxon>
        <taxon>Pseudomonadati</taxon>
        <taxon>Pseudomonadota</taxon>
        <taxon>Alphaproteobacteria</taxon>
        <taxon>Rhodobacterales</taxon>
        <taxon>Paracoccaceae</taxon>
        <taxon>Stagnihabitans</taxon>
    </lineage>
</organism>
<feature type="domain" description="Flagellar M-ring C-terminal" evidence="13">
    <location>
        <begin position="236"/>
        <end position="395"/>
    </location>
</feature>
<dbReference type="GO" id="GO:0005886">
    <property type="term" value="C:plasma membrane"/>
    <property type="evidence" value="ECO:0007669"/>
    <property type="project" value="UniProtKB-SubCell"/>
</dbReference>
<evidence type="ECO:0000256" key="7">
    <source>
        <dbReference type="ARBA" id="ARBA00023136"/>
    </source>
</evidence>
<dbReference type="AlphaFoldDB" id="A0AAE4YBP9"/>
<evidence type="ECO:0000259" key="13">
    <source>
        <dbReference type="Pfam" id="PF08345"/>
    </source>
</evidence>
<dbReference type="Pfam" id="PF01514">
    <property type="entry name" value="YscJ_FliF"/>
    <property type="match status" value="1"/>
</dbReference>
<evidence type="ECO:0000256" key="10">
    <source>
        <dbReference type="SAM" id="MobiDB-lite"/>
    </source>
</evidence>
<feature type="transmembrane region" description="Helical" evidence="11">
    <location>
        <begin position="418"/>
        <end position="439"/>
    </location>
</feature>
<feature type="region of interest" description="Disordered" evidence="10">
    <location>
        <begin position="259"/>
        <end position="326"/>
    </location>
</feature>
<dbReference type="RefSeq" id="WP_168774120.1">
    <property type="nucleotide sequence ID" value="NZ_JAABNR010000005.1"/>
</dbReference>
<dbReference type="PANTHER" id="PTHR30046">
    <property type="entry name" value="FLAGELLAR M-RING PROTEIN"/>
    <property type="match status" value="1"/>
</dbReference>
<dbReference type="PANTHER" id="PTHR30046:SF0">
    <property type="entry name" value="FLAGELLAR M-RING PROTEIN"/>
    <property type="match status" value="1"/>
</dbReference>
<comment type="subcellular location">
    <subcellularLocation>
        <location evidence="1 9">Bacterial flagellum basal body</location>
    </subcellularLocation>
    <subcellularLocation>
        <location evidence="2">Cell membrane</location>
        <topology evidence="2">Multi-pass membrane protein</topology>
    </subcellularLocation>
</comment>
<feature type="transmembrane region" description="Helical" evidence="11">
    <location>
        <begin position="17"/>
        <end position="36"/>
    </location>
</feature>
<evidence type="ECO:0000259" key="12">
    <source>
        <dbReference type="Pfam" id="PF01514"/>
    </source>
</evidence>
<feature type="compositionally biased region" description="Polar residues" evidence="10">
    <location>
        <begin position="275"/>
        <end position="298"/>
    </location>
</feature>
<dbReference type="GO" id="GO:0071973">
    <property type="term" value="P:bacterial-type flagellum-dependent cell motility"/>
    <property type="evidence" value="ECO:0007669"/>
    <property type="project" value="InterPro"/>
</dbReference>
<dbReference type="PIRSF" id="PIRSF004862">
    <property type="entry name" value="FliF"/>
    <property type="match status" value="1"/>
</dbReference>
<feature type="domain" description="Flagellar M-ring N-terminal" evidence="12">
    <location>
        <begin position="41"/>
        <end position="204"/>
    </location>
</feature>
<name>A0AAE4YBP9_9RHOB</name>